<proteinExistence type="predicted"/>
<gene>
    <name evidence="4" type="ORF">NB645_02305</name>
    <name evidence="3" type="ORF">NB646_03405</name>
</gene>
<dbReference type="InterPro" id="IPR018637">
    <property type="entry name" value="DUF2059"/>
</dbReference>
<keyword evidence="5" id="KW-1185">Reference proteome</keyword>
<organism evidence="3">
    <name type="scientific">Oxalobacter aliiformigenes</name>
    <dbReference type="NCBI Taxonomy" id="2946593"/>
    <lineage>
        <taxon>Bacteria</taxon>
        <taxon>Pseudomonadati</taxon>
        <taxon>Pseudomonadota</taxon>
        <taxon>Betaproteobacteria</taxon>
        <taxon>Burkholderiales</taxon>
        <taxon>Oxalobacteraceae</taxon>
        <taxon>Oxalobacter</taxon>
    </lineage>
</organism>
<evidence type="ECO:0000256" key="1">
    <source>
        <dbReference type="SAM" id="SignalP"/>
    </source>
</evidence>
<dbReference type="EMBL" id="CP098251">
    <property type="protein sequence ID" value="WAV91800.1"/>
    <property type="molecule type" value="Genomic_DNA"/>
</dbReference>
<evidence type="ECO:0000259" key="2">
    <source>
        <dbReference type="Pfam" id="PF09832"/>
    </source>
</evidence>
<evidence type="ECO:0000313" key="4">
    <source>
        <dbReference type="EMBL" id="WAV97596.1"/>
    </source>
</evidence>
<feature type="chain" id="PRO_5044698156" evidence="1">
    <location>
        <begin position="20"/>
        <end position="172"/>
    </location>
</feature>
<name>A0A9E9L9A3_9BURK</name>
<dbReference type="Proteomes" id="UP001164819">
    <property type="component" value="Chromosome"/>
</dbReference>
<accession>A0A9E9L9A3</accession>
<protein>
    <submittedName>
        <fullName evidence="3">DUF2059 domain-containing protein</fullName>
    </submittedName>
</protein>
<sequence length="172" mass="19676">MKRLLILLLAVFFSVPAFATPAQDASIEKLLILTEAQKLNDSAIADSDDIIETTLKPILQLDNMTAEKKKMAESFLNKYKNIVKEEFSWKKMMPDYIRIYRETFTEEELQSLIAFYESPTGKMFIRKMPLIMDKTSDIMRQKMVSILSRMNTALGESMNLAPQDKSLPAANP</sequence>
<dbReference type="Proteomes" id="UP001164794">
    <property type="component" value="Chromosome"/>
</dbReference>
<dbReference type="Pfam" id="PF09832">
    <property type="entry name" value="DUF2059"/>
    <property type="match status" value="1"/>
</dbReference>
<evidence type="ECO:0000313" key="3">
    <source>
        <dbReference type="EMBL" id="WAV91800.1"/>
    </source>
</evidence>
<reference evidence="4" key="1">
    <citation type="journal article" date="2022" name="Front. Microbiol.">
        <title>New perspectives on an old grouping: The genomic and phenotypic variability of Oxalobacter formigenes and the implications for calcium oxalate stone prevention.</title>
        <authorList>
            <person name="Chmiel J.A."/>
            <person name="Carr C."/>
            <person name="Stuivenberg G.A."/>
            <person name="Venema R."/>
            <person name="Chanyi R.M."/>
            <person name="Al K.F."/>
            <person name="Giguere D."/>
            <person name="Say H."/>
            <person name="Akouris P.P."/>
            <person name="Dominguez Romero S.A."/>
            <person name="Kwong A."/>
            <person name="Tai V."/>
            <person name="Koval S.F."/>
            <person name="Razvi H."/>
            <person name="Bjazevic J."/>
            <person name="Burton J.P."/>
        </authorList>
    </citation>
    <scope>NUCLEOTIDE SEQUENCE</scope>
    <source>
        <strain evidence="4">HOxNP-1</strain>
    </source>
</reference>
<dbReference type="AlphaFoldDB" id="A0A9E9L9A3"/>
<feature type="domain" description="DUF2059" evidence="2">
    <location>
        <begin position="90"/>
        <end position="147"/>
    </location>
</feature>
<feature type="signal peptide" evidence="1">
    <location>
        <begin position="1"/>
        <end position="19"/>
    </location>
</feature>
<dbReference type="EMBL" id="CP098248">
    <property type="protein sequence ID" value="WAV97596.1"/>
    <property type="molecule type" value="Genomic_DNA"/>
</dbReference>
<keyword evidence="1" id="KW-0732">Signal</keyword>
<reference evidence="3" key="2">
    <citation type="journal article" date="2022" name="Front. Microbiol.">
        <title>New perspectives on an old grouping: The genomic and phenotypic variability of Oxalobacter formigenes and the implications for calcium oxalate stone prevention.</title>
        <authorList>
            <person name="Chmiel J.A."/>
            <person name="Carr C."/>
            <person name="Stuivenberg G.A."/>
            <person name="Venema R."/>
            <person name="Chanyi R.M."/>
            <person name="Al K.F."/>
            <person name="Giguere D."/>
            <person name="Say H."/>
            <person name="Akouris P.P."/>
            <person name="Dominguez Romero S.A."/>
            <person name="Kwong A."/>
            <person name="Tai V."/>
            <person name="Koval S.F."/>
            <person name="Razvi H."/>
            <person name="Bjazevic J."/>
            <person name="Burton J.P."/>
        </authorList>
    </citation>
    <scope>NUCLEOTIDE SEQUENCE</scope>
    <source>
        <strain evidence="3">OxK</strain>
    </source>
</reference>
<evidence type="ECO:0000313" key="5">
    <source>
        <dbReference type="Proteomes" id="UP001164794"/>
    </source>
</evidence>
<dbReference type="RefSeq" id="WP_269265084.1">
    <property type="nucleotide sequence ID" value="NZ_CP098248.1"/>
</dbReference>